<keyword evidence="7" id="KW-0325">Glycoprotein</keyword>
<comment type="pathway">
    <text evidence="2">Protein modification; protein glycosylation.</text>
</comment>
<evidence type="ECO:0000256" key="13">
    <source>
        <dbReference type="PIRSR" id="PIRSR601382-3"/>
    </source>
</evidence>
<evidence type="ECO:0000256" key="15">
    <source>
        <dbReference type="SAM" id="SignalP"/>
    </source>
</evidence>
<keyword evidence="12" id="KW-0479">Metal-binding</keyword>
<dbReference type="InterPro" id="IPR036026">
    <property type="entry name" value="Seven-hairpin_glycosidases"/>
</dbReference>
<keyword evidence="12" id="KW-0106">Calcium</keyword>
<feature type="active site" description="Proton donor" evidence="11">
    <location>
        <position position="123"/>
    </location>
</feature>
<evidence type="ECO:0000256" key="14">
    <source>
        <dbReference type="RuleBase" id="RU361193"/>
    </source>
</evidence>
<feature type="disulfide bond" evidence="13">
    <location>
        <begin position="336"/>
        <end position="365"/>
    </location>
</feature>
<dbReference type="GO" id="GO:0005975">
    <property type="term" value="P:carbohydrate metabolic process"/>
    <property type="evidence" value="ECO:0007669"/>
    <property type="project" value="InterPro"/>
</dbReference>
<evidence type="ECO:0000256" key="1">
    <source>
        <dbReference type="ARBA" id="ARBA00001913"/>
    </source>
</evidence>
<dbReference type="SUPFAM" id="SSF48225">
    <property type="entry name" value="Seven-hairpin glycosidases"/>
    <property type="match status" value="1"/>
</dbReference>
<proteinExistence type="inferred from homology"/>
<dbReference type="GO" id="GO:0005783">
    <property type="term" value="C:endoplasmic reticulum"/>
    <property type="evidence" value="ECO:0007669"/>
    <property type="project" value="TreeGrafter"/>
</dbReference>
<dbReference type="RefSeq" id="XP_013424722.1">
    <property type="nucleotide sequence ID" value="XM_013569268.1"/>
</dbReference>
<comment type="similarity">
    <text evidence="3 14">Belongs to the glycosyl hydrolase 47 family.</text>
</comment>
<protein>
    <recommendedName>
        <fullName evidence="14">alpha-1,2-Mannosidase</fullName>
        <ecNumber evidence="14">3.2.1.-</ecNumber>
    </recommendedName>
</protein>
<keyword evidence="6 13" id="KW-1015">Disulfide bond</keyword>
<sequence length="524" mass="58692">MRLYRILVGAIVVFTSSANSRFPPVARIENHTHTISQKRAQAIKEAFEFAWYGYQTFAFPNDELHPINNSFSDSRNGWGATAVDALSTAILMESQDVVTTILKYIPSINFNVSKGNQPVSLFETTIRYLGGMLSGVDLLTGPYQHLTESPDDVTALKLQALSLANKMKFAFDTPTGIPANNLNFKGENYDPFQPTGLAVAGTLILEWTRLSDMVHVPDFANLTQHAENYLLLPTYKNATIQPLLGLRGTSIDLSTGDFLDTKGGWGGGDDSYYEYLIKMFVYDPAHFSDYKDEWLQAVKSSATSEISSHPYSRPDLTFLTNWNGQDAILRSSHLACFAGGNWILGGLVLGNQTLIELGQNLTDSCAEIYTATITGIGPETWSWEDEEFFDGDEFEEDRSTKENGFIITDPMYDLRPEVLESLYYAYRATGDKKYQDWSWNTFKAINTTCRTGSGYSAISNVNVTHGGNFSNFQESFMFAETFKYAWLIQAEDSKVHVAKMGEEQTWVFNTEAHPLKVRSQQAQQ</sequence>
<dbReference type="Pfam" id="PF01532">
    <property type="entry name" value="Glyco_hydro_47"/>
    <property type="match status" value="1"/>
</dbReference>
<dbReference type="PANTHER" id="PTHR11742:SF101">
    <property type="entry name" value="MANNOSYL-OLIGOSACCHARIDE ALPHA-1,2-MANNOSIDASE 1B"/>
    <property type="match status" value="1"/>
</dbReference>
<feature type="chain" id="PRO_5001701562" description="alpha-1,2-Mannosidase" evidence="15">
    <location>
        <begin position="19"/>
        <end position="524"/>
    </location>
</feature>
<dbReference type="GO" id="GO:0016020">
    <property type="term" value="C:membrane"/>
    <property type="evidence" value="ECO:0007669"/>
    <property type="project" value="InterPro"/>
</dbReference>
<dbReference type="EC" id="3.2.1.-" evidence="14"/>
<dbReference type="PANTHER" id="PTHR11742">
    <property type="entry name" value="MANNOSYL-OLIGOSACCHARIDE ALPHA-1,2-MANNOSIDASE-RELATED"/>
    <property type="match status" value="1"/>
</dbReference>
<dbReference type="EMBL" id="KL584717">
    <property type="protein sequence ID" value="KEQ70487.1"/>
    <property type="molecule type" value="Genomic_DNA"/>
</dbReference>
<feature type="active site" description="Proton donor" evidence="11">
    <location>
        <position position="379"/>
    </location>
</feature>
<feature type="binding site" evidence="12">
    <location>
        <position position="510"/>
    </location>
    <ligand>
        <name>Ca(2+)</name>
        <dbReference type="ChEBI" id="CHEBI:29108"/>
    </ligand>
</feature>
<dbReference type="GO" id="GO:0005509">
    <property type="term" value="F:calcium ion binding"/>
    <property type="evidence" value="ECO:0007669"/>
    <property type="project" value="InterPro"/>
</dbReference>
<name>A0A074WKZ3_9PEZI</name>
<evidence type="ECO:0000256" key="11">
    <source>
        <dbReference type="PIRSR" id="PIRSR601382-1"/>
    </source>
</evidence>
<reference evidence="16 17" key="1">
    <citation type="journal article" date="2014" name="BMC Genomics">
        <title>Genome sequencing of four Aureobasidium pullulans varieties: biotechnological potential, stress tolerance, and description of new species.</title>
        <authorList>
            <person name="Gostin Ar C."/>
            <person name="Ohm R.A."/>
            <person name="Kogej T."/>
            <person name="Sonjak S."/>
            <person name="Turk M."/>
            <person name="Zajc J."/>
            <person name="Zalar P."/>
            <person name="Grube M."/>
            <person name="Sun H."/>
            <person name="Han J."/>
            <person name="Sharma A."/>
            <person name="Chiniquy J."/>
            <person name="Ngan C.Y."/>
            <person name="Lipzen A."/>
            <person name="Barry K."/>
            <person name="Grigoriev I.V."/>
            <person name="Gunde-Cimerman N."/>
        </authorList>
    </citation>
    <scope>NUCLEOTIDE SEQUENCE [LARGE SCALE GENOMIC DNA]</scope>
    <source>
        <strain evidence="16 17">CBS 147.97</strain>
    </source>
</reference>
<keyword evidence="8 14" id="KW-0326">Glycosidase</keyword>
<organism evidence="16 17">
    <name type="scientific">Aureobasidium namibiae CBS 147.97</name>
    <dbReference type="NCBI Taxonomy" id="1043004"/>
    <lineage>
        <taxon>Eukaryota</taxon>
        <taxon>Fungi</taxon>
        <taxon>Dikarya</taxon>
        <taxon>Ascomycota</taxon>
        <taxon>Pezizomycotina</taxon>
        <taxon>Dothideomycetes</taxon>
        <taxon>Dothideomycetidae</taxon>
        <taxon>Dothideales</taxon>
        <taxon>Saccotheciaceae</taxon>
        <taxon>Aureobasidium</taxon>
    </lineage>
</organism>
<evidence type="ECO:0000256" key="7">
    <source>
        <dbReference type="ARBA" id="ARBA00023180"/>
    </source>
</evidence>
<comment type="catalytic activity">
    <reaction evidence="10">
        <text>N(4)-(alpha-D-Man-(1-&gt;2)-alpha-D-Man-(1-&gt;2)-alpha-D-Man-(1-&gt;3)-[alpha-D-Man-(1-&gt;2)-alpha-D-Man-(1-&gt;3)-[alpha-D-Man-(1-&gt;2)-alpha-D-Man-(1-&gt;6)]-alpha-D-Man-(1-&gt;6)]-beta-D-Man-(1-&gt;4)-beta-D-GlcNAc-(1-&gt;4)-beta-D-GlcNAc)-L-asparaginyl-[protein] (N-glucan mannose isomer 9A1,2,3B1,2,3) + 4 H2O = N(4)-(alpha-D-Man-(1-&gt;3)-[alpha-D-Man-(1-&gt;3)-[alpha-D-Man-(1-&gt;6)]-alpha-D-Man-(1-&gt;6)]-beta-D-Man-(1-&gt;4)-beta-D-GlcNAc-(1-&gt;4)-beta-D-GlcNAc)-L-asparaginyl-[protein] (N-glucan mannose isomer 5A1,2) + 4 beta-D-mannose</text>
        <dbReference type="Rhea" id="RHEA:56008"/>
        <dbReference type="Rhea" id="RHEA-COMP:14356"/>
        <dbReference type="Rhea" id="RHEA-COMP:14367"/>
        <dbReference type="ChEBI" id="CHEBI:15377"/>
        <dbReference type="ChEBI" id="CHEBI:28563"/>
        <dbReference type="ChEBI" id="CHEBI:59087"/>
        <dbReference type="ChEBI" id="CHEBI:139493"/>
        <dbReference type="EC" id="3.2.1.113"/>
    </reaction>
</comment>
<dbReference type="InterPro" id="IPR001382">
    <property type="entry name" value="Glyco_hydro_47"/>
</dbReference>
<evidence type="ECO:0000256" key="8">
    <source>
        <dbReference type="ARBA" id="ARBA00023295"/>
    </source>
</evidence>
<dbReference type="HOGENOM" id="CLU_003818_0_2_1"/>
<dbReference type="UniPathway" id="UPA00378"/>
<comment type="catalytic activity">
    <reaction evidence="9">
        <text>N(4)-(alpha-D-Man-(1-&gt;2)-alpha-D-Man-(1-&gt;2)-alpha-D-Man-(1-&gt;3)-[alpha-D-Man-(1-&gt;3)-[alpha-D-Man-(1-&gt;2)-alpha-D-Man-(1-&gt;6)]-alpha-D-Man-(1-&gt;6)]-beta-D-Man-(1-&gt;4)-beta-D-GlcNAc-(1-&gt;4)-beta-D-GlcNAc)-L-asparaginyl-[protein] (N-glucan mannose isomer 8A1,2,3B1,3) + 3 H2O = N(4)-(alpha-D-Man-(1-&gt;3)-[alpha-D-Man-(1-&gt;3)-[alpha-D-Man-(1-&gt;6)]-alpha-D-Man-(1-&gt;6)]-beta-D-Man-(1-&gt;4)-beta-D-GlcNAc-(1-&gt;4)-beta-D-GlcNAc)-L-asparaginyl-[protein] (N-glucan mannose isomer 5A1,2) + 3 beta-D-mannose</text>
        <dbReference type="Rhea" id="RHEA:56028"/>
        <dbReference type="Rhea" id="RHEA-COMP:14358"/>
        <dbReference type="Rhea" id="RHEA-COMP:14367"/>
        <dbReference type="ChEBI" id="CHEBI:15377"/>
        <dbReference type="ChEBI" id="CHEBI:28563"/>
        <dbReference type="ChEBI" id="CHEBI:59087"/>
        <dbReference type="ChEBI" id="CHEBI:60628"/>
        <dbReference type="EC" id="3.2.1.113"/>
    </reaction>
</comment>
<dbReference type="InterPro" id="IPR050749">
    <property type="entry name" value="Glycosyl_Hydrolase_47"/>
</dbReference>
<evidence type="ECO:0000256" key="12">
    <source>
        <dbReference type="PIRSR" id="PIRSR601382-2"/>
    </source>
</evidence>
<dbReference type="OrthoDB" id="8118055at2759"/>
<evidence type="ECO:0000256" key="2">
    <source>
        <dbReference type="ARBA" id="ARBA00004922"/>
    </source>
</evidence>
<evidence type="ECO:0000256" key="6">
    <source>
        <dbReference type="ARBA" id="ARBA00023157"/>
    </source>
</evidence>
<keyword evidence="17" id="KW-1185">Reference proteome</keyword>
<comment type="cofactor">
    <cofactor evidence="1 12">
        <name>Ca(2+)</name>
        <dbReference type="ChEBI" id="CHEBI:29108"/>
    </cofactor>
</comment>
<dbReference type="FunFam" id="1.50.10.10:FF:000047">
    <property type="entry name" value="Mannosyl-oligosaccharide alpha-1,2-mannosidase"/>
    <property type="match status" value="1"/>
</dbReference>
<feature type="active site" evidence="11">
    <location>
        <position position="417"/>
    </location>
</feature>
<keyword evidence="5 14" id="KW-0378">Hydrolase</keyword>
<feature type="signal peptide" evidence="15">
    <location>
        <begin position="1"/>
        <end position="18"/>
    </location>
</feature>
<keyword evidence="4 15" id="KW-0732">Signal</keyword>
<gene>
    <name evidence="16" type="ORF">M436DRAFT_84579</name>
</gene>
<dbReference type="Gene3D" id="1.50.10.10">
    <property type="match status" value="1"/>
</dbReference>
<evidence type="ECO:0000313" key="17">
    <source>
        <dbReference type="Proteomes" id="UP000027730"/>
    </source>
</evidence>
<dbReference type="GeneID" id="25417370"/>
<feature type="active site" evidence="11">
    <location>
        <position position="270"/>
    </location>
</feature>
<dbReference type="GO" id="GO:0036503">
    <property type="term" value="P:ERAD pathway"/>
    <property type="evidence" value="ECO:0007669"/>
    <property type="project" value="UniProtKB-ARBA"/>
</dbReference>
<dbReference type="STRING" id="1043004.A0A074WKZ3"/>
<evidence type="ECO:0000256" key="10">
    <source>
        <dbReference type="ARBA" id="ARBA00048605"/>
    </source>
</evidence>
<dbReference type="AlphaFoldDB" id="A0A074WKZ3"/>
<dbReference type="Proteomes" id="UP000027730">
    <property type="component" value="Unassembled WGS sequence"/>
</dbReference>
<evidence type="ECO:0000256" key="3">
    <source>
        <dbReference type="ARBA" id="ARBA00007658"/>
    </source>
</evidence>
<dbReference type="InterPro" id="IPR012341">
    <property type="entry name" value="6hp_glycosidase-like_sf"/>
</dbReference>
<evidence type="ECO:0000256" key="9">
    <source>
        <dbReference type="ARBA" id="ARBA00047669"/>
    </source>
</evidence>
<dbReference type="PRINTS" id="PR00747">
    <property type="entry name" value="GLYHDRLASE47"/>
</dbReference>
<accession>A0A074WKZ3</accession>
<evidence type="ECO:0000256" key="5">
    <source>
        <dbReference type="ARBA" id="ARBA00022801"/>
    </source>
</evidence>
<dbReference type="GO" id="GO:0004571">
    <property type="term" value="F:mannosyl-oligosaccharide 1,2-alpha-mannosidase activity"/>
    <property type="evidence" value="ECO:0007669"/>
    <property type="project" value="UniProtKB-EC"/>
</dbReference>
<evidence type="ECO:0000256" key="4">
    <source>
        <dbReference type="ARBA" id="ARBA00022729"/>
    </source>
</evidence>
<evidence type="ECO:0000313" key="16">
    <source>
        <dbReference type="EMBL" id="KEQ70487.1"/>
    </source>
</evidence>